<feature type="domain" description="PUM-HD" evidence="4">
    <location>
        <begin position="148"/>
        <end position="536"/>
    </location>
</feature>
<feature type="compositionally biased region" description="Polar residues" evidence="3">
    <location>
        <begin position="1"/>
        <end position="29"/>
    </location>
</feature>
<evidence type="ECO:0000259" key="4">
    <source>
        <dbReference type="PROSITE" id="PS50303"/>
    </source>
</evidence>
<dbReference type="PROSITE" id="PS50302">
    <property type="entry name" value="PUM"/>
    <property type="match status" value="5"/>
</dbReference>
<feature type="repeat" description="Pumilio" evidence="2">
    <location>
        <begin position="295"/>
        <end position="331"/>
    </location>
</feature>
<keyword evidence="1" id="KW-0677">Repeat</keyword>
<feature type="region of interest" description="Disordered" evidence="3">
    <location>
        <begin position="1"/>
        <end position="31"/>
    </location>
</feature>
<evidence type="ECO:0000256" key="1">
    <source>
        <dbReference type="ARBA" id="ARBA00022737"/>
    </source>
</evidence>
<dbReference type="GO" id="GO:0010629">
    <property type="term" value="P:negative regulation of gene expression"/>
    <property type="evidence" value="ECO:0007669"/>
    <property type="project" value="UniProtKB-ARBA"/>
</dbReference>
<dbReference type="Proteomes" id="UP000183365">
    <property type="component" value="Unassembled WGS sequence"/>
</dbReference>
<dbReference type="GO" id="GO:0005737">
    <property type="term" value="C:cytoplasm"/>
    <property type="evidence" value="ECO:0007669"/>
    <property type="project" value="TreeGrafter"/>
</dbReference>
<dbReference type="AlphaFoldDB" id="A0A1L0FGH8"/>
<dbReference type="GO" id="GO:0010608">
    <property type="term" value="P:post-transcriptional regulation of gene expression"/>
    <property type="evidence" value="ECO:0007669"/>
    <property type="project" value="TreeGrafter"/>
</dbReference>
<feature type="repeat" description="Pumilio" evidence="2">
    <location>
        <begin position="421"/>
        <end position="456"/>
    </location>
</feature>
<dbReference type="Pfam" id="PF22493">
    <property type="entry name" value="PUF_NOP9"/>
    <property type="match status" value="1"/>
</dbReference>
<dbReference type="SMART" id="SM00025">
    <property type="entry name" value="Pumilio"/>
    <property type="match status" value="7"/>
</dbReference>
<dbReference type="InterPro" id="IPR001313">
    <property type="entry name" value="Pumilio_RNA-bd_rpt"/>
</dbReference>
<dbReference type="SUPFAM" id="SSF48371">
    <property type="entry name" value="ARM repeat"/>
    <property type="match status" value="1"/>
</dbReference>
<dbReference type="InterPro" id="IPR033133">
    <property type="entry name" value="PUM-HD"/>
</dbReference>
<evidence type="ECO:0000256" key="2">
    <source>
        <dbReference type="PROSITE-ProRule" id="PRU00317"/>
    </source>
</evidence>
<dbReference type="VEuPathDB" id="FungiDB:HGUI_00894"/>
<dbReference type="GO" id="GO:0003729">
    <property type="term" value="F:mRNA binding"/>
    <property type="evidence" value="ECO:0007669"/>
    <property type="project" value="TreeGrafter"/>
</dbReference>
<dbReference type="PANTHER" id="PTHR12537">
    <property type="entry name" value="RNA BINDING PROTEIN PUMILIO-RELATED"/>
    <property type="match status" value="1"/>
</dbReference>
<dbReference type="OrthoDB" id="3972720at2759"/>
<keyword evidence="6" id="KW-1185">Reference proteome</keyword>
<dbReference type="Gene3D" id="1.25.10.10">
    <property type="entry name" value="Leucine-rich Repeat Variant"/>
    <property type="match status" value="1"/>
</dbReference>
<dbReference type="Pfam" id="PF00806">
    <property type="entry name" value="PUF"/>
    <property type="match status" value="2"/>
</dbReference>
<evidence type="ECO:0000313" key="6">
    <source>
        <dbReference type="Proteomes" id="UP000183365"/>
    </source>
</evidence>
<feature type="repeat" description="Pumilio" evidence="2">
    <location>
        <begin position="210"/>
        <end position="246"/>
    </location>
</feature>
<feature type="repeat" description="Pumilio" evidence="2">
    <location>
        <begin position="368"/>
        <end position="405"/>
    </location>
</feature>
<gene>
    <name evidence="5" type="ORF">HGUI_00894</name>
</gene>
<evidence type="ECO:0000313" key="5">
    <source>
        <dbReference type="EMBL" id="SGZ38694.1"/>
    </source>
</evidence>
<evidence type="ECO:0000256" key="3">
    <source>
        <dbReference type="SAM" id="MobiDB-lite"/>
    </source>
</evidence>
<feature type="compositionally biased region" description="Polar residues" evidence="3">
    <location>
        <begin position="59"/>
        <end position="69"/>
    </location>
</feature>
<sequence length="634" mass="72491">MSDINTSNTHSVSNTPSKRTKQKSSNNNFVFHGVTPPISDYHTPIPTIMFMPSPHIASTPTLKRSSGSFNKIDDSDDLHSPPADDVSSNDNSTKMFPSYHMQPWTPQMPMPMGVCMIPSGDKHVPMPMFNFIPPIMPDGSYNFLFNSNTNNFTYKGINNGHRNYTPLKNFHNERVQDFKDDLYEMSKDHQGSRLLQHIMTQSDLPMIKEKLLPHARELSTDPFGNYFIQKWIELIPTTKEKIELINAIISSKNTPMKNEQEGLLSIAFNSHGTRSLQMAVSELRNDPMGIACLKDIFEDHITDLSVNLNGNHVVQELLSSLRSDDLDFVMDQIEKNIVKIVTEKHGCCVCQRALDSGNPRQKNQLCDAILGNTLMFTKNPYGNYVIQYIIQMEKDENMKSKKLMNESSENDYNYTRLIIEQLLPSLNDLCFHKYGSNVIENAMKLPNKASVEILLDKLLSIFEEGHEKILSFLTDGYANYVLQTSLLTSQKHSKETEKKDNQSYSSKFVSILKPVITNELDKLHEKYNIPSERLLDVDDHDDGKSLKDNSIVVDMSNSDGLKTIQLQRVLGLCEHDYDRNKDKTHYFNWGPNFNAKNHDSLGLEKEKQVRTKFNKHHKGKQGYHKNNTRKSSVF</sequence>
<dbReference type="InterPro" id="IPR016024">
    <property type="entry name" value="ARM-type_fold"/>
</dbReference>
<feature type="repeat" description="Pumilio" evidence="2">
    <location>
        <begin position="332"/>
        <end position="367"/>
    </location>
</feature>
<dbReference type="EMBL" id="FQNF01000011">
    <property type="protein sequence ID" value="SGZ38694.1"/>
    <property type="molecule type" value="Genomic_DNA"/>
</dbReference>
<proteinExistence type="predicted"/>
<feature type="region of interest" description="Disordered" evidence="3">
    <location>
        <begin position="59"/>
        <end position="92"/>
    </location>
</feature>
<dbReference type="InterPro" id="IPR011989">
    <property type="entry name" value="ARM-like"/>
</dbReference>
<dbReference type="PROSITE" id="PS50303">
    <property type="entry name" value="PUM_HD"/>
    <property type="match status" value="1"/>
</dbReference>
<name>A0A1L0FGH8_9ASCO</name>
<reference evidence="6" key="1">
    <citation type="submission" date="2016-11" db="EMBL/GenBank/DDBJ databases">
        <authorList>
            <person name="Guldener U."/>
        </authorList>
    </citation>
    <scope>NUCLEOTIDE SEQUENCE [LARGE SCALE GENOMIC DNA]</scope>
</reference>
<accession>A0A1L0FGH8</accession>
<dbReference type="PANTHER" id="PTHR12537:SF13">
    <property type="entry name" value="PUMILIO HOMOLOGY DOMAIN FAMILY MEMBER 4"/>
    <property type="match status" value="1"/>
</dbReference>
<organism evidence="5 6">
    <name type="scientific">Hanseniaspora guilliermondii</name>
    <dbReference type="NCBI Taxonomy" id="56406"/>
    <lineage>
        <taxon>Eukaryota</taxon>
        <taxon>Fungi</taxon>
        <taxon>Dikarya</taxon>
        <taxon>Ascomycota</taxon>
        <taxon>Saccharomycotina</taxon>
        <taxon>Saccharomycetes</taxon>
        <taxon>Saccharomycodales</taxon>
        <taxon>Saccharomycodaceae</taxon>
        <taxon>Hanseniaspora</taxon>
    </lineage>
</organism>
<feature type="region of interest" description="Disordered" evidence="3">
    <location>
        <begin position="613"/>
        <end position="634"/>
    </location>
</feature>
<protein>
    <recommendedName>
        <fullName evidence="4">PUM-HD domain-containing protein</fullName>
    </recommendedName>
</protein>
<feature type="compositionally biased region" description="Basic residues" evidence="3">
    <location>
        <begin position="613"/>
        <end position="628"/>
    </location>
</feature>